<name>A0ABQ6PAL5_9SPHN</name>
<reference evidence="5 6" key="1">
    <citation type="submission" date="2023-06" db="EMBL/GenBank/DDBJ databases">
        <title>Draft genome sequence of Novosphingobium sp. strain IK01.</title>
        <authorList>
            <person name="Hatamoto M."/>
            <person name="Ikarashi T."/>
            <person name="Yamaguchi T."/>
        </authorList>
    </citation>
    <scope>NUCLEOTIDE SEQUENCE [LARGE SCALE GENOMIC DNA]</scope>
    <source>
        <strain evidence="5 6">IK01</strain>
    </source>
</reference>
<accession>A0ABQ6PAL5</accession>
<dbReference type="InterPro" id="IPR051310">
    <property type="entry name" value="MCP_chemotaxis"/>
</dbReference>
<evidence type="ECO:0000313" key="6">
    <source>
        <dbReference type="Proteomes" id="UP001187221"/>
    </source>
</evidence>
<organism evidence="5 6">
    <name type="scientific">Novosphingobium pituita</name>
    <dbReference type="NCBI Taxonomy" id="3056842"/>
    <lineage>
        <taxon>Bacteria</taxon>
        <taxon>Pseudomonadati</taxon>
        <taxon>Pseudomonadota</taxon>
        <taxon>Alphaproteobacteria</taxon>
        <taxon>Sphingomonadales</taxon>
        <taxon>Sphingomonadaceae</taxon>
        <taxon>Novosphingobium</taxon>
    </lineage>
</organism>
<dbReference type="EMBL" id="BTFW01000001">
    <property type="protein sequence ID" value="GMM62273.1"/>
    <property type="molecule type" value="Genomic_DNA"/>
</dbReference>
<dbReference type="Proteomes" id="UP001187221">
    <property type="component" value="Unassembled WGS sequence"/>
</dbReference>
<evidence type="ECO:0000256" key="1">
    <source>
        <dbReference type="ARBA" id="ARBA00022500"/>
    </source>
</evidence>
<keyword evidence="3" id="KW-0807">Transducer</keyword>
<keyword evidence="1" id="KW-0145">Chemotaxis</keyword>
<dbReference type="InterPro" id="IPR012292">
    <property type="entry name" value="Globin/Proto"/>
</dbReference>
<comment type="caution">
    <text evidence="5">The sequence shown here is derived from an EMBL/GenBank/DDBJ whole genome shotgun (WGS) entry which is preliminary data.</text>
</comment>
<dbReference type="InterPro" id="IPR009050">
    <property type="entry name" value="Globin-like_sf"/>
</dbReference>
<dbReference type="SUPFAM" id="SSF46458">
    <property type="entry name" value="Globin-like"/>
    <property type="match status" value="1"/>
</dbReference>
<dbReference type="PROSITE" id="PS50111">
    <property type="entry name" value="CHEMOTAXIS_TRANSDUC_2"/>
    <property type="match status" value="1"/>
</dbReference>
<dbReference type="CDD" id="cd11386">
    <property type="entry name" value="MCP_signal"/>
    <property type="match status" value="1"/>
</dbReference>
<dbReference type="Gene3D" id="1.10.287.950">
    <property type="entry name" value="Methyl-accepting chemotaxis protein"/>
    <property type="match status" value="1"/>
</dbReference>
<dbReference type="PANTHER" id="PTHR43531:SF11">
    <property type="entry name" value="METHYL-ACCEPTING CHEMOTAXIS PROTEIN 3"/>
    <property type="match status" value="1"/>
</dbReference>
<dbReference type="RefSeq" id="WP_317975873.1">
    <property type="nucleotide sequence ID" value="NZ_BTFW01000001.1"/>
</dbReference>
<evidence type="ECO:0000259" key="4">
    <source>
        <dbReference type="PROSITE" id="PS50111"/>
    </source>
</evidence>
<dbReference type="InterPro" id="IPR004089">
    <property type="entry name" value="MCPsignal_dom"/>
</dbReference>
<dbReference type="PRINTS" id="PR00260">
    <property type="entry name" value="CHEMTRNSDUCR"/>
</dbReference>
<dbReference type="Gene3D" id="1.10.490.10">
    <property type="entry name" value="Globins"/>
    <property type="match status" value="1"/>
</dbReference>
<dbReference type="CDD" id="cd01068">
    <property type="entry name" value="globin_sensor"/>
    <property type="match status" value="1"/>
</dbReference>
<dbReference type="Pfam" id="PF11563">
    <property type="entry name" value="Protoglobin"/>
    <property type="match status" value="1"/>
</dbReference>
<dbReference type="PANTHER" id="PTHR43531">
    <property type="entry name" value="PROTEIN ICFG"/>
    <property type="match status" value="1"/>
</dbReference>
<feature type="domain" description="Methyl-accepting transducer" evidence="4">
    <location>
        <begin position="218"/>
        <end position="447"/>
    </location>
</feature>
<comment type="similarity">
    <text evidence="2">Belongs to the methyl-accepting chemotaxis (MCP) protein family.</text>
</comment>
<dbReference type="Pfam" id="PF00015">
    <property type="entry name" value="MCPsignal"/>
    <property type="match status" value="1"/>
</dbReference>
<dbReference type="SUPFAM" id="SSF58104">
    <property type="entry name" value="Methyl-accepting chemotaxis protein (MCP) signaling domain"/>
    <property type="match status" value="1"/>
</dbReference>
<evidence type="ECO:0000313" key="5">
    <source>
        <dbReference type="EMBL" id="GMM62273.1"/>
    </source>
</evidence>
<dbReference type="InterPro" id="IPR039379">
    <property type="entry name" value="Protoglobin_sensor_dom"/>
</dbReference>
<proteinExistence type="inferred from homology"/>
<dbReference type="InterPro" id="IPR004090">
    <property type="entry name" value="Chemotax_Me-accpt_rcpt"/>
</dbReference>
<evidence type="ECO:0000256" key="3">
    <source>
        <dbReference type="PROSITE-ProRule" id="PRU00284"/>
    </source>
</evidence>
<protein>
    <submittedName>
        <fullName evidence="5">Globin-coupled sensor protein</fullName>
    </submittedName>
</protein>
<evidence type="ECO:0000256" key="2">
    <source>
        <dbReference type="ARBA" id="ARBA00029447"/>
    </source>
</evidence>
<sequence length="480" mass="50962">MGLSQQDVDKKLAFFNITADDVARFAQITKVMNTVAVPALDRLYERIGATPETARFFSSRQAMTHARDKQVEHWNAMFSGAPGADYVGRAQRIGDVHARIGLEPGWYIGAYASVLDEVIVRFLSGGIGLGRKRRAEAVASLVKMALLDMEVALSAYFEAEDAKRVAVIRDVGHAVQMMTEGDFTVPVSGLPPAYAGLEHDLETMRGKVSDALREVASTSRAVDMGAQEIRQASDDLAHRTEQQAASLEEASAAITTLASAVRSTANDATNLHGAVQEAHGDAEQGGSVLEDAVRAMNDIHRSASEIGKIIAVIDGIAFQTNLLALNAGVEAARAGDAGRGFAVVATEVRALAQRSADAALDIKKLISESSEQVERGVTLVGQTGETFERIVNRVGEIAGLASGIAAGSQSQATNIQQIHETVHDLDLMTQQNAAMVEQATAAARSLAGEADRMANLVSHFRLEAQSSAPRKALAAPRRAA</sequence>
<gene>
    <name evidence="5" type="ORF">NUTIK01_30500</name>
</gene>
<dbReference type="InterPro" id="IPR044398">
    <property type="entry name" value="Globin-sensor_dom"/>
</dbReference>
<dbReference type="SMART" id="SM00283">
    <property type="entry name" value="MA"/>
    <property type="match status" value="1"/>
</dbReference>
<keyword evidence="6" id="KW-1185">Reference proteome</keyword>